<feature type="region of interest" description="Disordered" evidence="1">
    <location>
        <begin position="1"/>
        <end position="47"/>
    </location>
</feature>
<feature type="compositionally biased region" description="Acidic residues" evidence="1">
    <location>
        <begin position="17"/>
        <end position="31"/>
    </location>
</feature>
<evidence type="ECO:0000313" key="3">
    <source>
        <dbReference type="Proteomes" id="UP001305779"/>
    </source>
</evidence>
<feature type="compositionally biased region" description="Polar residues" evidence="1">
    <location>
        <begin position="1"/>
        <end position="14"/>
    </location>
</feature>
<accession>A0ABR0EW08</accession>
<evidence type="ECO:0000313" key="2">
    <source>
        <dbReference type="EMBL" id="KAK4505687.1"/>
    </source>
</evidence>
<evidence type="ECO:0000256" key="1">
    <source>
        <dbReference type="SAM" id="MobiDB-lite"/>
    </source>
</evidence>
<dbReference type="Proteomes" id="UP001305779">
    <property type="component" value="Unassembled WGS sequence"/>
</dbReference>
<comment type="caution">
    <text evidence="2">The sequence shown here is derived from an EMBL/GenBank/DDBJ whole genome shotgun (WGS) entry which is preliminary data.</text>
</comment>
<proteinExistence type="predicted"/>
<feature type="region of interest" description="Disordered" evidence="1">
    <location>
        <begin position="70"/>
        <end position="127"/>
    </location>
</feature>
<protein>
    <submittedName>
        <fullName evidence="2">Uncharacterized protein</fullName>
    </submittedName>
</protein>
<organism evidence="2 3">
    <name type="scientific">Zasmidium cellare</name>
    <name type="common">Wine cellar mold</name>
    <name type="synonym">Racodium cellare</name>
    <dbReference type="NCBI Taxonomy" id="395010"/>
    <lineage>
        <taxon>Eukaryota</taxon>
        <taxon>Fungi</taxon>
        <taxon>Dikarya</taxon>
        <taxon>Ascomycota</taxon>
        <taxon>Pezizomycotina</taxon>
        <taxon>Dothideomycetes</taxon>
        <taxon>Dothideomycetidae</taxon>
        <taxon>Mycosphaerellales</taxon>
        <taxon>Mycosphaerellaceae</taxon>
        <taxon>Zasmidium</taxon>
    </lineage>
</organism>
<feature type="compositionally biased region" description="Low complexity" evidence="1">
    <location>
        <begin position="106"/>
        <end position="119"/>
    </location>
</feature>
<reference evidence="2 3" key="1">
    <citation type="journal article" date="2023" name="G3 (Bethesda)">
        <title>A chromosome-level genome assembly of Zasmidium syzygii isolated from banana leaves.</title>
        <authorList>
            <person name="van Westerhoven A.C."/>
            <person name="Mehrabi R."/>
            <person name="Talebi R."/>
            <person name="Steentjes M.B.F."/>
            <person name="Corcolon B."/>
            <person name="Chong P.A."/>
            <person name="Kema G.H.J."/>
            <person name="Seidl M.F."/>
        </authorList>
    </citation>
    <scope>NUCLEOTIDE SEQUENCE [LARGE SCALE GENOMIC DNA]</scope>
    <source>
        <strain evidence="2 3">P124</strain>
    </source>
</reference>
<name>A0ABR0EW08_ZASCE</name>
<gene>
    <name evidence="2" type="ORF">PRZ48_003652</name>
</gene>
<keyword evidence="3" id="KW-1185">Reference proteome</keyword>
<dbReference type="EMBL" id="JAXOVC010000002">
    <property type="protein sequence ID" value="KAK4505687.1"/>
    <property type="molecule type" value="Genomic_DNA"/>
</dbReference>
<sequence>MENSAPSSSATTAVQPVEDEAPVAIPDDEVSGDIPAMSRTFTTPDGVPITVVAKPSAESMAVVRRQSTIAKGSTIDSIISPKPRPAKSFPTVTPTPRPAKSFPNEATSPRPTSPSRAPSKAMTEPSKAAKLTRIFPTLADNVSLFPDHVTLREVTVIVNERTITDREGGLLFQIDHKKTFLEQNG</sequence>